<dbReference type="EMBL" id="LN734064">
    <property type="protein sequence ID" value="CEP19620.1"/>
    <property type="molecule type" value="Genomic_DNA"/>
</dbReference>
<sequence length="85" mass="9724">MVSEHVYDWNSVLPDFQLAINTRIRYRTENLQSVRNYWKKPRGAKNQMANDFLGYRSNFGGNVVYKVQAAQTSLRSGTSSPCGFS</sequence>
<gene>
    <name evidence="1" type="primary">PARPA_13936.1 scaffold 47512</name>
</gene>
<evidence type="ECO:0000313" key="2">
    <source>
        <dbReference type="Proteomes" id="UP000054107"/>
    </source>
</evidence>
<proteinExistence type="predicted"/>
<accession>A0A0B7NVN7</accession>
<name>A0A0B7NVN7_9FUNG</name>
<keyword evidence="2" id="KW-1185">Reference proteome</keyword>
<protein>
    <submittedName>
        <fullName evidence="1">Uncharacterized protein</fullName>
    </submittedName>
</protein>
<dbReference type="AlphaFoldDB" id="A0A0B7NVN7"/>
<reference evidence="1 2" key="1">
    <citation type="submission" date="2014-09" db="EMBL/GenBank/DDBJ databases">
        <authorList>
            <person name="Ellenberger Sabrina"/>
        </authorList>
    </citation>
    <scope>NUCLEOTIDE SEQUENCE [LARGE SCALE GENOMIC DNA]</scope>
    <source>
        <strain evidence="1 2">CBS 412.66</strain>
    </source>
</reference>
<evidence type="ECO:0000313" key="1">
    <source>
        <dbReference type="EMBL" id="CEP19620.1"/>
    </source>
</evidence>
<organism evidence="1 2">
    <name type="scientific">Parasitella parasitica</name>
    <dbReference type="NCBI Taxonomy" id="35722"/>
    <lineage>
        <taxon>Eukaryota</taxon>
        <taxon>Fungi</taxon>
        <taxon>Fungi incertae sedis</taxon>
        <taxon>Mucoromycota</taxon>
        <taxon>Mucoromycotina</taxon>
        <taxon>Mucoromycetes</taxon>
        <taxon>Mucorales</taxon>
        <taxon>Mucorineae</taxon>
        <taxon>Mucoraceae</taxon>
        <taxon>Parasitella</taxon>
    </lineage>
</organism>
<dbReference type="Proteomes" id="UP000054107">
    <property type="component" value="Unassembled WGS sequence"/>
</dbReference>